<feature type="domain" description="HTH tetR-type" evidence="3">
    <location>
        <begin position="2"/>
        <end position="62"/>
    </location>
</feature>
<feature type="DNA-binding region" description="H-T-H motif" evidence="2">
    <location>
        <begin position="25"/>
        <end position="44"/>
    </location>
</feature>
<protein>
    <submittedName>
        <fullName evidence="4">TetR family transcriptional regulator</fullName>
    </submittedName>
</protein>
<dbReference type="PROSITE" id="PS50977">
    <property type="entry name" value="HTH_TETR_2"/>
    <property type="match status" value="1"/>
</dbReference>
<comment type="caution">
    <text evidence="4">The sequence shown here is derived from an EMBL/GenBank/DDBJ whole genome shotgun (WGS) entry which is preliminary data.</text>
</comment>
<dbReference type="InterPro" id="IPR001647">
    <property type="entry name" value="HTH_TetR"/>
</dbReference>
<dbReference type="Pfam" id="PF00440">
    <property type="entry name" value="TetR_N"/>
    <property type="match status" value="1"/>
</dbReference>
<evidence type="ECO:0000256" key="1">
    <source>
        <dbReference type="ARBA" id="ARBA00023125"/>
    </source>
</evidence>
<name>A0ABW8BYZ5_9ACTN</name>
<evidence type="ECO:0000313" key="5">
    <source>
        <dbReference type="Proteomes" id="UP001614394"/>
    </source>
</evidence>
<proteinExistence type="predicted"/>
<dbReference type="RefSeq" id="WP_399643726.1">
    <property type="nucleotide sequence ID" value="NZ_JBITYG010000001.1"/>
</dbReference>
<evidence type="ECO:0000313" key="4">
    <source>
        <dbReference type="EMBL" id="MFI9099382.1"/>
    </source>
</evidence>
<dbReference type="PRINTS" id="PR00455">
    <property type="entry name" value="HTHTETR"/>
</dbReference>
<organism evidence="4 5">
    <name type="scientific">Streptomyces fildesensis</name>
    <dbReference type="NCBI Taxonomy" id="375757"/>
    <lineage>
        <taxon>Bacteria</taxon>
        <taxon>Bacillati</taxon>
        <taxon>Actinomycetota</taxon>
        <taxon>Actinomycetes</taxon>
        <taxon>Kitasatosporales</taxon>
        <taxon>Streptomycetaceae</taxon>
        <taxon>Streptomyces</taxon>
    </lineage>
</organism>
<dbReference type="EMBL" id="JBITYG010000001">
    <property type="protein sequence ID" value="MFI9099382.1"/>
    <property type="molecule type" value="Genomic_DNA"/>
</dbReference>
<accession>A0ABW8BYZ5</accession>
<reference evidence="4 5" key="1">
    <citation type="submission" date="2024-10" db="EMBL/GenBank/DDBJ databases">
        <title>The Natural Products Discovery Center: Release of the First 8490 Sequenced Strains for Exploring Actinobacteria Biosynthetic Diversity.</title>
        <authorList>
            <person name="Kalkreuter E."/>
            <person name="Kautsar S.A."/>
            <person name="Yang D."/>
            <person name="Bader C.D."/>
            <person name="Teijaro C.N."/>
            <person name="Fluegel L."/>
            <person name="Davis C.M."/>
            <person name="Simpson J.R."/>
            <person name="Lauterbach L."/>
            <person name="Steele A.D."/>
            <person name="Gui C."/>
            <person name="Meng S."/>
            <person name="Li G."/>
            <person name="Viehrig K."/>
            <person name="Ye F."/>
            <person name="Su P."/>
            <person name="Kiefer A.F."/>
            <person name="Nichols A."/>
            <person name="Cepeda A.J."/>
            <person name="Yan W."/>
            <person name="Fan B."/>
            <person name="Jiang Y."/>
            <person name="Adhikari A."/>
            <person name="Zheng C.-J."/>
            <person name="Schuster L."/>
            <person name="Cowan T.M."/>
            <person name="Smanski M.J."/>
            <person name="Chevrette M.G."/>
            <person name="De Carvalho L.P.S."/>
            <person name="Shen B."/>
        </authorList>
    </citation>
    <scope>NUCLEOTIDE SEQUENCE [LARGE SCALE GENOMIC DNA]</scope>
    <source>
        <strain evidence="4 5">NPDC053399</strain>
    </source>
</reference>
<dbReference type="Proteomes" id="UP001614394">
    <property type="component" value="Unassembled WGS sequence"/>
</dbReference>
<sequence length="219" mass="22996">MPTARESLLDAALAALGARPWAAVRMVDVALSAGVSRQTLYNEFSSKEGLARALARREADTFLAGVENALAEAERQGADAGDCFAAAAAWTLHSARRSPLVRATLTGCRSERLPAAAVAGIPLQRSPHPRRFTAAPAPMAQTPAAEAAPSPAELVTEIRNRAVGALEHGYPKLDLADIGWACEVAVRLTLAYVVAPSASDEDACLQVARLVRGLLAHGW</sequence>
<dbReference type="InterPro" id="IPR009057">
    <property type="entry name" value="Homeodomain-like_sf"/>
</dbReference>
<gene>
    <name evidence="4" type="ORF">ACIGXA_02570</name>
</gene>
<dbReference type="InterPro" id="IPR050109">
    <property type="entry name" value="HTH-type_TetR-like_transc_reg"/>
</dbReference>
<keyword evidence="5" id="KW-1185">Reference proteome</keyword>
<keyword evidence="1 2" id="KW-0238">DNA-binding</keyword>
<dbReference type="Gene3D" id="1.10.357.10">
    <property type="entry name" value="Tetracycline Repressor, domain 2"/>
    <property type="match status" value="1"/>
</dbReference>
<evidence type="ECO:0000256" key="2">
    <source>
        <dbReference type="PROSITE-ProRule" id="PRU00335"/>
    </source>
</evidence>
<dbReference type="PANTHER" id="PTHR30055:SF146">
    <property type="entry name" value="HTH-TYPE TRANSCRIPTIONAL DUAL REGULATOR CECR"/>
    <property type="match status" value="1"/>
</dbReference>
<evidence type="ECO:0000259" key="3">
    <source>
        <dbReference type="PROSITE" id="PS50977"/>
    </source>
</evidence>
<dbReference type="PANTHER" id="PTHR30055">
    <property type="entry name" value="HTH-TYPE TRANSCRIPTIONAL REGULATOR RUTR"/>
    <property type="match status" value="1"/>
</dbReference>
<dbReference type="SUPFAM" id="SSF46689">
    <property type="entry name" value="Homeodomain-like"/>
    <property type="match status" value="1"/>
</dbReference>